<comment type="similarity">
    <text evidence="1">Belongs to the cytochrome P450 family.</text>
</comment>
<dbReference type="EMBL" id="EQ973942">
    <property type="protein sequence ID" value="EEF37750.1"/>
    <property type="molecule type" value="Genomic_DNA"/>
</dbReference>
<dbReference type="Proteomes" id="UP000008311">
    <property type="component" value="Unassembled WGS sequence"/>
</dbReference>
<dbReference type="GO" id="GO:0020037">
    <property type="term" value="F:heme binding"/>
    <property type="evidence" value="ECO:0007669"/>
    <property type="project" value="InterPro"/>
</dbReference>
<dbReference type="InParanoid" id="B9SF56"/>
<dbReference type="GO" id="GO:0004497">
    <property type="term" value="F:monooxygenase activity"/>
    <property type="evidence" value="ECO:0007669"/>
    <property type="project" value="InterPro"/>
</dbReference>
<dbReference type="PANTHER" id="PTHR47955:SF15">
    <property type="entry name" value="CYTOCHROME P450 71A2-LIKE"/>
    <property type="match status" value="1"/>
</dbReference>
<evidence type="ECO:0000256" key="2">
    <source>
        <dbReference type="ARBA" id="ARBA00022723"/>
    </source>
</evidence>
<accession>B9SF56</accession>
<evidence type="ECO:0000313" key="5">
    <source>
        <dbReference type="Proteomes" id="UP000008311"/>
    </source>
</evidence>
<dbReference type="eggNOG" id="KOG0156">
    <property type="taxonomic scope" value="Eukaryota"/>
</dbReference>
<evidence type="ECO:0000256" key="1">
    <source>
        <dbReference type="ARBA" id="ARBA00010617"/>
    </source>
</evidence>
<dbReference type="Gene3D" id="1.10.630.10">
    <property type="entry name" value="Cytochrome P450"/>
    <property type="match status" value="1"/>
</dbReference>
<proteinExistence type="inferred from homology"/>
<dbReference type="AlphaFoldDB" id="B9SF56"/>
<reference evidence="5" key="1">
    <citation type="journal article" date="2010" name="Nat. Biotechnol.">
        <title>Draft genome sequence of the oilseed species Ricinus communis.</title>
        <authorList>
            <person name="Chan A.P."/>
            <person name="Crabtree J."/>
            <person name="Zhao Q."/>
            <person name="Lorenzi H."/>
            <person name="Orvis J."/>
            <person name="Puiu D."/>
            <person name="Melake-Berhan A."/>
            <person name="Jones K.M."/>
            <person name="Redman J."/>
            <person name="Chen G."/>
            <person name="Cahoon E.B."/>
            <person name="Gedil M."/>
            <person name="Stanke M."/>
            <person name="Haas B.J."/>
            <person name="Wortman J.R."/>
            <person name="Fraser-Liggett C.M."/>
            <person name="Ravel J."/>
            <person name="Rabinowicz P.D."/>
        </authorList>
    </citation>
    <scope>NUCLEOTIDE SEQUENCE [LARGE SCALE GENOMIC DNA]</scope>
    <source>
        <strain evidence="5">cv. Hale</strain>
    </source>
</reference>
<dbReference type="SUPFAM" id="SSF48264">
    <property type="entry name" value="Cytochrome P450"/>
    <property type="match status" value="1"/>
</dbReference>
<sequence>MLLYDSKDVATTPYGEYWRQTESVCVLHLLSNIRVQSYTKIRKEETPLIIETVKSYCTSSTPLNISDVIIKVTNHVVSRIALGRKYSPIEGGRTFKELLGEFLSLLGVEKVAKELDNFLEEVVKEHIASGSHN</sequence>
<protein>
    <submittedName>
        <fullName evidence="4">Uncharacterized protein</fullName>
    </submittedName>
</protein>
<dbReference type="InterPro" id="IPR036396">
    <property type="entry name" value="Cyt_P450_sf"/>
</dbReference>
<keyword evidence="3" id="KW-0408">Iron</keyword>
<dbReference type="GO" id="GO:0005506">
    <property type="term" value="F:iron ion binding"/>
    <property type="evidence" value="ECO:0007669"/>
    <property type="project" value="InterPro"/>
</dbReference>
<evidence type="ECO:0000256" key="3">
    <source>
        <dbReference type="ARBA" id="ARBA00023004"/>
    </source>
</evidence>
<dbReference type="Pfam" id="PF00067">
    <property type="entry name" value="p450"/>
    <property type="match status" value="1"/>
</dbReference>
<dbReference type="STRING" id="3988.B9SF56"/>
<name>B9SF56_RICCO</name>
<keyword evidence="2" id="KW-0479">Metal-binding</keyword>
<dbReference type="GO" id="GO:0016705">
    <property type="term" value="F:oxidoreductase activity, acting on paired donors, with incorporation or reduction of molecular oxygen"/>
    <property type="evidence" value="ECO:0007669"/>
    <property type="project" value="InterPro"/>
</dbReference>
<dbReference type="PANTHER" id="PTHR47955">
    <property type="entry name" value="CYTOCHROME P450 FAMILY 71 PROTEIN"/>
    <property type="match status" value="1"/>
</dbReference>
<gene>
    <name evidence="4" type="ORF">RCOM_1275870</name>
</gene>
<evidence type="ECO:0000313" key="4">
    <source>
        <dbReference type="EMBL" id="EEF37750.1"/>
    </source>
</evidence>
<dbReference type="InterPro" id="IPR001128">
    <property type="entry name" value="Cyt_P450"/>
</dbReference>
<keyword evidence="5" id="KW-1185">Reference proteome</keyword>
<organism evidence="4 5">
    <name type="scientific">Ricinus communis</name>
    <name type="common">Castor bean</name>
    <dbReference type="NCBI Taxonomy" id="3988"/>
    <lineage>
        <taxon>Eukaryota</taxon>
        <taxon>Viridiplantae</taxon>
        <taxon>Streptophyta</taxon>
        <taxon>Embryophyta</taxon>
        <taxon>Tracheophyta</taxon>
        <taxon>Spermatophyta</taxon>
        <taxon>Magnoliopsida</taxon>
        <taxon>eudicotyledons</taxon>
        <taxon>Gunneridae</taxon>
        <taxon>Pentapetalae</taxon>
        <taxon>rosids</taxon>
        <taxon>fabids</taxon>
        <taxon>Malpighiales</taxon>
        <taxon>Euphorbiaceae</taxon>
        <taxon>Acalyphoideae</taxon>
        <taxon>Acalypheae</taxon>
        <taxon>Ricinus</taxon>
    </lineage>
</organism>